<comment type="similarity">
    <text evidence="1">Belongs to the PIGG/PIGN/PIGO family. PIGN subfamily.</text>
</comment>
<comment type="caution">
    <text evidence="1">Lacks conserved residue(s) required for the propagation of feature annotation.</text>
</comment>
<dbReference type="InterPro" id="IPR007070">
    <property type="entry name" value="GPI_EtnP_transferase_1"/>
</dbReference>
<dbReference type="AlphaFoldDB" id="A0A067FYE8"/>
<dbReference type="EC" id="2.-.-.-" evidence="1"/>
<evidence type="ECO:0000313" key="2">
    <source>
        <dbReference type="EMBL" id="KDO72383.1"/>
    </source>
</evidence>
<gene>
    <name evidence="2" type="ORF">CISIN_1g00201111mg</name>
</gene>
<evidence type="ECO:0000313" key="3">
    <source>
        <dbReference type="Proteomes" id="UP000027120"/>
    </source>
</evidence>
<comment type="pathway">
    <text evidence="1">Glycolipid biosynthesis; glycosylphosphatidylinositol-anchor biosynthesis.</text>
</comment>
<dbReference type="Proteomes" id="UP000027120">
    <property type="component" value="Unassembled WGS sequence"/>
</dbReference>
<comment type="function">
    <text evidence="1">Ethanolamine phosphate transferase involved in glycosylphosphatidylinositol-anchor biosynthesis. Transfers ethanolamine phosphate to the first alpha-1,4-linked mannose of the glycosylphosphatidylinositol precursor of GPI-anchor.</text>
</comment>
<dbReference type="UniPathway" id="UPA00196"/>
<keyword evidence="1" id="KW-0808">Transferase</keyword>
<reference evidence="2 3" key="1">
    <citation type="submission" date="2014-04" db="EMBL/GenBank/DDBJ databases">
        <authorList>
            <consortium name="International Citrus Genome Consortium"/>
            <person name="Gmitter F."/>
            <person name="Chen C."/>
            <person name="Farmerie W."/>
            <person name="Harkins T."/>
            <person name="Desany B."/>
            <person name="Mohiuddin M."/>
            <person name="Kodira C."/>
            <person name="Borodovsky M."/>
            <person name="Lomsadze A."/>
            <person name="Burns P."/>
            <person name="Jenkins J."/>
            <person name="Prochnik S."/>
            <person name="Shu S."/>
            <person name="Chapman J."/>
            <person name="Pitluck S."/>
            <person name="Schmutz J."/>
            <person name="Rokhsar D."/>
        </authorList>
    </citation>
    <scope>NUCLEOTIDE SEQUENCE</scope>
</reference>
<accession>A0A067FYE8</accession>
<comment type="subcellular location">
    <subcellularLocation>
        <location evidence="1">Endoplasmic reticulum membrane</location>
        <topology evidence="1">Multi-pass membrane protein</topology>
    </subcellularLocation>
</comment>
<sequence>MGIDGILGKRREKATSRGKKWLKTQEMWLVVLGVILHAVYMLSIFDIYFKTPIVHGMDPVTPRFDAPAKRLVLFV</sequence>
<keyword evidence="1" id="KW-1133">Transmembrane helix</keyword>
<dbReference type="GO" id="GO:0051377">
    <property type="term" value="F:mannose-ethanolamine phosphotransferase activity"/>
    <property type="evidence" value="ECO:0007669"/>
    <property type="project" value="UniProtKB-UniRule"/>
</dbReference>
<dbReference type="STRING" id="2711.A0A067FYE8"/>
<protein>
    <recommendedName>
        <fullName evidence="1">GPI ethanolamine phosphate transferase 1</fullName>
        <ecNumber evidence="1">2.-.-.-</ecNumber>
    </recommendedName>
</protein>
<dbReference type="PANTHER" id="PTHR12250:SF0">
    <property type="entry name" value="GPI ETHANOLAMINE PHOSPHATE TRANSFERASE 1"/>
    <property type="match status" value="1"/>
</dbReference>
<dbReference type="GO" id="GO:0006506">
    <property type="term" value="P:GPI anchor biosynthetic process"/>
    <property type="evidence" value="ECO:0007669"/>
    <property type="project" value="UniProtKB-UniPathway"/>
</dbReference>
<name>A0A067FYE8_CITSI</name>
<feature type="transmembrane region" description="Helical" evidence="1">
    <location>
        <begin position="27"/>
        <end position="49"/>
    </location>
</feature>
<keyword evidence="1" id="KW-0337">GPI-anchor biosynthesis</keyword>
<keyword evidence="1" id="KW-0812">Transmembrane</keyword>
<keyword evidence="3" id="KW-1185">Reference proteome</keyword>
<feature type="non-terminal residue" evidence="2">
    <location>
        <position position="75"/>
    </location>
</feature>
<proteinExistence type="inferred from homology"/>
<dbReference type="PANTHER" id="PTHR12250">
    <property type="entry name" value="PHOSPHATIDYLINOSITOL GLYCAN, CLASS N"/>
    <property type="match status" value="1"/>
</dbReference>
<keyword evidence="1" id="KW-0256">Endoplasmic reticulum</keyword>
<dbReference type="GO" id="GO:0005789">
    <property type="term" value="C:endoplasmic reticulum membrane"/>
    <property type="evidence" value="ECO:0007669"/>
    <property type="project" value="UniProtKB-SubCell"/>
</dbReference>
<evidence type="ECO:0000256" key="1">
    <source>
        <dbReference type="RuleBase" id="RU367138"/>
    </source>
</evidence>
<organism evidence="2 3">
    <name type="scientific">Citrus sinensis</name>
    <name type="common">Sweet orange</name>
    <name type="synonym">Citrus aurantium var. sinensis</name>
    <dbReference type="NCBI Taxonomy" id="2711"/>
    <lineage>
        <taxon>Eukaryota</taxon>
        <taxon>Viridiplantae</taxon>
        <taxon>Streptophyta</taxon>
        <taxon>Embryophyta</taxon>
        <taxon>Tracheophyta</taxon>
        <taxon>Spermatophyta</taxon>
        <taxon>Magnoliopsida</taxon>
        <taxon>eudicotyledons</taxon>
        <taxon>Gunneridae</taxon>
        <taxon>Pentapetalae</taxon>
        <taxon>rosids</taxon>
        <taxon>malvids</taxon>
        <taxon>Sapindales</taxon>
        <taxon>Rutaceae</taxon>
        <taxon>Aurantioideae</taxon>
        <taxon>Citrus</taxon>
    </lineage>
</organism>
<keyword evidence="1" id="KW-0472">Membrane</keyword>
<dbReference type="EMBL" id="KK784887">
    <property type="protein sequence ID" value="KDO72383.1"/>
    <property type="molecule type" value="Genomic_DNA"/>
</dbReference>